<dbReference type="Gene3D" id="3.40.50.720">
    <property type="entry name" value="NAD(P)-binding Rossmann-like Domain"/>
    <property type="match status" value="1"/>
</dbReference>
<dbReference type="CDD" id="cd05289">
    <property type="entry name" value="MDR_like_2"/>
    <property type="match status" value="1"/>
</dbReference>
<dbReference type="PANTHER" id="PTHR48106:SF18">
    <property type="entry name" value="QUINONE OXIDOREDUCTASE PIG3"/>
    <property type="match status" value="1"/>
</dbReference>
<accession>A0A318HDI9</accession>
<dbReference type="EMBL" id="QJJU01000012">
    <property type="protein sequence ID" value="PXX06836.1"/>
    <property type="molecule type" value="Genomic_DNA"/>
</dbReference>
<comment type="caution">
    <text evidence="4">The sequence shown here is derived from an EMBL/GenBank/DDBJ whole genome shotgun (WGS) entry which is preliminary data.</text>
</comment>
<organism evidence="4 5">
    <name type="scientific">Mycolicibacterium moriokaense</name>
    <dbReference type="NCBI Taxonomy" id="39691"/>
    <lineage>
        <taxon>Bacteria</taxon>
        <taxon>Bacillati</taxon>
        <taxon>Actinomycetota</taxon>
        <taxon>Actinomycetes</taxon>
        <taxon>Mycobacteriales</taxon>
        <taxon>Mycobacteriaceae</taxon>
        <taxon>Mycolicibacterium</taxon>
    </lineage>
</organism>
<reference evidence="4 5" key="2">
    <citation type="submission" date="2018-06" db="EMBL/GenBank/DDBJ databases">
        <title>Sequencing of bacterial isolates from soil warming experiment in Harvard Forest, Massachusetts, USA.</title>
        <authorList>
            <person name="Deangelis K.PhD."/>
        </authorList>
    </citation>
    <scope>NUCLEOTIDE SEQUENCE [LARGE SCALE GENOMIC DNA]</scope>
    <source>
        <strain evidence="4 5">GAS496</strain>
    </source>
</reference>
<dbReference type="AlphaFoldDB" id="A0A318HDI9"/>
<evidence type="ECO:0000313" key="4">
    <source>
        <dbReference type="EMBL" id="PXX06836.1"/>
    </source>
</evidence>
<keyword evidence="2" id="KW-0560">Oxidoreductase</keyword>
<dbReference type="PANTHER" id="PTHR48106">
    <property type="entry name" value="QUINONE OXIDOREDUCTASE PIG3-RELATED"/>
    <property type="match status" value="1"/>
</dbReference>
<feature type="domain" description="Enoyl reductase (ER)" evidence="3">
    <location>
        <begin position="11"/>
        <end position="306"/>
    </location>
</feature>
<dbReference type="InterPro" id="IPR020843">
    <property type="entry name" value="ER"/>
</dbReference>
<protein>
    <submittedName>
        <fullName evidence="4">NADPH:quinone reductase-like Zn-dependent oxidoreductase</fullName>
    </submittedName>
</protein>
<evidence type="ECO:0000256" key="1">
    <source>
        <dbReference type="ARBA" id="ARBA00022857"/>
    </source>
</evidence>
<dbReference type="SMART" id="SM00829">
    <property type="entry name" value="PKS_ER"/>
    <property type="match status" value="1"/>
</dbReference>
<name>A0A318HDI9_9MYCO</name>
<dbReference type="SUPFAM" id="SSF51735">
    <property type="entry name" value="NAD(P)-binding Rossmann-fold domains"/>
    <property type="match status" value="1"/>
</dbReference>
<keyword evidence="1" id="KW-0521">NADP</keyword>
<evidence type="ECO:0000259" key="3">
    <source>
        <dbReference type="SMART" id="SM00829"/>
    </source>
</evidence>
<evidence type="ECO:0000256" key="2">
    <source>
        <dbReference type="ARBA" id="ARBA00023002"/>
    </source>
</evidence>
<reference evidence="5" key="1">
    <citation type="submission" date="2018-05" db="EMBL/GenBank/DDBJ databases">
        <authorList>
            <person name="Deangelis K."/>
            <person name="Huntemann M."/>
            <person name="Clum A."/>
            <person name="Pillay M."/>
            <person name="Palaniappan K."/>
            <person name="Varghese N."/>
            <person name="Mikhailova N."/>
            <person name="Stamatis D."/>
            <person name="Reddy T."/>
            <person name="Daum C."/>
            <person name="Shapiro N."/>
            <person name="Ivanova N."/>
            <person name="Kyrpides N."/>
            <person name="Woyke T."/>
        </authorList>
    </citation>
    <scope>NUCLEOTIDE SEQUENCE [LARGE SCALE GENOMIC DNA]</scope>
    <source>
        <strain evidence="5">GAS496</strain>
    </source>
</reference>
<keyword evidence="5" id="KW-1185">Reference proteome</keyword>
<dbReference type="InterPro" id="IPR036291">
    <property type="entry name" value="NAD(P)-bd_dom_sf"/>
</dbReference>
<sequence length="308" mass="31874">MSKAVQFDRYGEADVLEVRDVPKPVPAAGEVLVEVKAAAINPGEAMIRCGALHDRWPATFPSGQGSDMAGVVAEVGDGVDTFGVGDEVLGFTDDRASHAQFVVVPAGQLTAKPPDVSWQVAGSLYVAGTTAYAAVRAVALRPGDTVAVAGAAGGVGTIAVQLAKRAGATVLGIAGPSNDDWLTAHGVIPVNYGDGLANRLRAAAPDGQVDALLDFFGGGYVELAVTELGIDPQRVDTIIDFPAIERFGVKGEGNADAGNATVLAELADLTAVGELEVPIAAEYPLDQVQEAYRRLEQRHTRGKIVLRP</sequence>
<dbReference type="Pfam" id="PF08240">
    <property type="entry name" value="ADH_N"/>
    <property type="match status" value="1"/>
</dbReference>
<dbReference type="Pfam" id="PF13602">
    <property type="entry name" value="ADH_zinc_N_2"/>
    <property type="match status" value="1"/>
</dbReference>
<evidence type="ECO:0000313" key="5">
    <source>
        <dbReference type="Proteomes" id="UP000247781"/>
    </source>
</evidence>
<dbReference type="GO" id="GO:0016651">
    <property type="term" value="F:oxidoreductase activity, acting on NAD(P)H"/>
    <property type="evidence" value="ECO:0007669"/>
    <property type="project" value="TreeGrafter"/>
</dbReference>
<dbReference type="GO" id="GO:0070402">
    <property type="term" value="F:NADPH binding"/>
    <property type="evidence" value="ECO:0007669"/>
    <property type="project" value="TreeGrafter"/>
</dbReference>
<dbReference type="Gene3D" id="3.90.180.10">
    <property type="entry name" value="Medium-chain alcohol dehydrogenases, catalytic domain"/>
    <property type="match status" value="1"/>
</dbReference>
<dbReference type="Proteomes" id="UP000247781">
    <property type="component" value="Unassembled WGS sequence"/>
</dbReference>
<dbReference type="InterPro" id="IPR013154">
    <property type="entry name" value="ADH-like_N"/>
</dbReference>
<dbReference type="RefSeq" id="WP_110317538.1">
    <property type="nucleotide sequence ID" value="NZ_QJJU01000012.1"/>
</dbReference>
<proteinExistence type="predicted"/>
<dbReference type="SUPFAM" id="SSF50129">
    <property type="entry name" value="GroES-like"/>
    <property type="match status" value="1"/>
</dbReference>
<gene>
    <name evidence="4" type="ORF">C8E89_11241</name>
</gene>
<dbReference type="OrthoDB" id="4512359at2"/>
<dbReference type="InterPro" id="IPR011032">
    <property type="entry name" value="GroES-like_sf"/>
</dbReference>